<proteinExistence type="predicted"/>
<protein>
    <submittedName>
        <fullName evidence="1">Uncharacterized protein</fullName>
    </submittedName>
</protein>
<accession>A0ACC0WHQ8</accession>
<evidence type="ECO:0000313" key="2">
    <source>
        <dbReference type="Proteomes" id="UP001163321"/>
    </source>
</evidence>
<evidence type="ECO:0000313" key="1">
    <source>
        <dbReference type="EMBL" id="KAI9918400.1"/>
    </source>
</evidence>
<dbReference type="EMBL" id="CM047591">
    <property type="protein sequence ID" value="KAI9918400.1"/>
    <property type="molecule type" value="Genomic_DNA"/>
</dbReference>
<sequence>MWRNSHYKNYDNYQYLRNLAFVHAVLRVASTRTYSAEDDGVLSYRLSILFPRLQKYDYQSVLGRHCPDKHLFWLQVRLAEIDLALQIIAPIYMDH</sequence>
<keyword evidence="2" id="KW-1185">Reference proteome</keyword>
<gene>
    <name evidence="1" type="ORF">PsorP6_011247</name>
</gene>
<organism evidence="1 2">
    <name type="scientific">Peronosclerospora sorghi</name>
    <dbReference type="NCBI Taxonomy" id="230839"/>
    <lineage>
        <taxon>Eukaryota</taxon>
        <taxon>Sar</taxon>
        <taxon>Stramenopiles</taxon>
        <taxon>Oomycota</taxon>
        <taxon>Peronosporomycetes</taxon>
        <taxon>Peronosporales</taxon>
        <taxon>Peronosporaceae</taxon>
        <taxon>Peronosclerospora</taxon>
    </lineage>
</organism>
<reference evidence="1 2" key="1">
    <citation type="journal article" date="2022" name="bioRxiv">
        <title>The genome of the oomycete Peronosclerospora sorghi, a cosmopolitan pathogen of maize and sorghum, is inflated with dispersed pseudogenes.</title>
        <authorList>
            <person name="Fletcher K."/>
            <person name="Martin F."/>
            <person name="Isakeit T."/>
            <person name="Cavanaugh K."/>
            <person name="Magill C."/>
            <person name="Michelmore R."/>
        </authorList>
    </citation>
    <scope>NUCLEOTIDE SEQUENCE [LARGE SCALE GENOMIC DNA]</scope>
    <source>
        <strain evidence="1">P6</strain>
    </source>
</reference>
<dbReference type="Proteomes" id="UP001163321">
    <property type="component" value="Chromosome 12"/>
</dbReference>
<comment type="caution">
    <text evidence="1">The sequence shown here is derived from an EMBL/GenBank/DDBJ whole genome shotgun (WGS) entry which is preliminary data.</text>
</comment>
<name>A0ACC0WHQ8_9STRA</name>